<proteinExistence type="inferred from homology"/>
<evidence type="ECO:0000256" key="1">
    <source>
        <dbReference type="ARBA" id="ARBA00007951"/>
    </source>
</evidence>
<sequence length="249" mass="28668">MFLYVFWLVLQLGWCDVVIPTQYQVSYQTNEIVGLTHFNMGTYYGDSDPSCNPENWNMSGNPLSFNPYALNISNWAVSYKNLGAKSAVLTAKHGCGFCLWPTNVTIPSTGHMYNYSVAFSSYPHDIVRLFVDEMKKNNLGYGFYYSLTNNFYLNVDNHMVQNTTLLPGQVQVTQQQFEDIAMEQLTELFTSYGELTEFWFDGGTSDLTPRVQQLIQKYQPNMVVFNGQNVSDNPIRWVGTEWHWKSQCH</sequence>
<dbReference type="PANTHER" id="PTHR10030:SF37">
    <property type="entry name" value="ALPHA-L-FUCOSIDASE-RELATED"/>
    <property type="match status" value="1"/>
</dbReference>
<dbReference type="AlphaFoldDB" id="X6NXY5"/>
<reference evidence="8 9" key="1">
    <citation type="journal article" date="2013" name="Curr. Biol.">
        <title>The Genome of the Foraminiferan Reticulomyxa filosa.</title>
        <authorList>
            <person name="Glockner G."/>
            <person name="Hulsmann N."/>
            <person name="Schleicher M."/>
            <person name="Noegel A.A."/>
            <person name="Eichinger L."/>
            <person name="Gallinger C."/>
            <person name="Pawlowski J."/>
            <person name="Sierra R."/>
            <person name="Euteneuer U."/>
            <person name="Pillet L."/>
            <person name="Moustafa A."/>
            <person name="Platzer M."/>
            <person name="Groth M."/>
            <person name="Szafranski K."/>
            <person name="Schliwa M."/>
        </authorList>
    </citation>
    <scope>NUCLEOTIDE SEQUENCE [LARGE SCALE GENOMIC DNA]</scope>
</reference>
<evidence type="ECO:0000256" key="4">
    <source>
        <dbReference type="ARBA" id="ARBA00022801"/>
    </source>
</evidence>
<dbReference type="Gene3D" id="3.20.20.80">
    <property type="entry name" value="Glycosidases"/>
    <property type="match status" value="1"/>
</dbReference>
<keyword evidence="5" id="KW-0326">Glycosidase</keyword>
<gene>
    <name evidence="8" type="ORF">RFI_06375</name>
</gene>
<keyword evidence="3 6" id="KW-0732">Signal</keyword>
<evidence type="ECO:0000313" key="8">
    <source>
        <dbReference type="EMBL" id="ETO30743.1"/>
    </source>
</evidence>
<dbReference type="SUPFAM" id="SSF51445">
    <property type="entry name" value="(Trans)glycosidases"/>
    <property type="match status" value="1"/>
</dbReference>
<dbReference type="GO" id="GO:0006004">
    <property type="term" value="P:fucose metabolic process"/>
    <property type="evidence" value="ECO:0007669"/>
    <property type="project" value="TreeGrafter"/>
</dbReference>
<feature type="domain" description="Glycoside hydrolase family 29 N-terminal" evidence="7">
    <location>
        <begin position="63"/>
        <end position="206"/>
    </location>
</feature>
<feature type="signal peptide" evidence="6">
    <location>
        <begin position="1"/>
        <end position="15"/>
    </location>
</feature>
<dbReference type="GO" id="GO:0016139">
    <property type="term" value="P:glycoside catabolic process"/>
    <property type="evidence" value="ECO:0007669"/>
    <property type="project" value="TreeGrafter"/>
</dbReference>
<dbReference type="OrthoDB" id="6039950at2759"/>
<dbReference type="EMBL" id="ASPP01005335">
    <property type="protein sequence ID" value="ETO30743.1"/>
    <property type="molecule type" value="Genomic_DNA"/>
</dbReference>
<dbReference type="PANTHER" id="PTHR10030">
    <property type="entry name" value="ALPHA-L-FUCOSIDASE"/>
    <property type="match status" value="1"/>
</dbReference>
<evidence type="ECO:0000256" key="5">
    <source>
        <dbReference type="ARBA" id="ARBA00023295"/>
    </source>
</evidence>
<name>X6NXY5_RETFI</name>
<dbReference type="GO" id="GO:0004560">
    <property type="term" value="F:alpha-L-fucosidase activity"/>
    <property type="evidence" value="ECO:0007669"/>
    <property type="project" value="UniProtKB-EC"/>
</dbReference>
<evidence type="ECO:0000256" key="2">
    <source>
        <dbReference type="ARBA" id="ARBA00012662"/>
    </source>
</evidence>
<protein>
    <recommendedName>
        <fullName evidence="2">alpha-L-fucosidase</fullName>
        <ecNumber evidence="2">3.2.1.51</ecNumber>
    </recommendedName>
</protein>
<evidence type="ECO:0000256" key="3">
    <source>
        <dbReference type="ARBA" id="ARBA00022729"/>
    </source>
</evidence>
<dbReference type="OMA" id="QFEDIAM"/>
<dbReference type="Proteomes" id="UP000023152">
    <property type="component" value="Unassembled WGS sequence"/>
</dbReference>
<dbReference type="SMART" id="SM00812">
    <property type="entry name" value="Alpha_L_fucos"/>
    <property type="match status" value="1"/>
</dbReference>
<dbReference type="InterPro" id="IPR057739">
    <property type="entry name" value="Glyco_hydro_29_N"/>
</dbReference>
<accession>X6NXY5</accession>
<dbReference type="InterPro" id="IPR000933">
    <property type="entry name" value="Glyco_hydro_29"/>
</dbReference>
<keyword evidence="4" id="KW-0378">Hydrolase</keyword>
<comment type="caution">
    <text evidence="8">The sequence shown here is derived from an EMBL/GenBank/DDBJ whole genome shotgun (WGS) entry which is preliminary data.</text>
</comment>
<evidence type="ECO:0000313" key="9">
    <source>
        <dbReference type="Proteomes" id="UP000023152"/>
    </source>
</evidence>
<evidence type="ECO:0000259" key="7">
    <source>
        <dbReference type="Pfam" id="PF01120"/>
    </source>
</evidence>
<comment type="similarity">
    <text evidence="1">Belongs to the glycosyl hydrolase 29 family.</text>
</comment>
<feature type="chain" id="PRO_5012475067" description="alpha-L-fucosidase" evidence="6">
    <location>
        <begin position="16"/>
        <end position="249"/>
    </location>
</feature>
<dbReference type="Pfam" id="PF01120">
    <property type="entry name" value="Alpha_L_fucos"/>
    <property type="match status" value="1"/>
</dbReference>
<organism evidence="8 9">
    <name type="scientific">Reticulomyxa filosa</name>
    <dbReference type="NCBI Taxonomy" id="46433"/>
    <lineage>
        <taxon>Eukaryota</taxon>
        <taxon>Sar</taxon>
        <taxon>Rhizaria</taxon>
        <taxon>Retaria</taxon>
        <taxon>Foraminifera</taxon>
        <taxon>Monothalamids</taxon>
        <taxon>Reticulomyxidae</taxon>
        <taxon>Reticulomyxa</taxon>
    </lineage>
</organism>
<keyword evidence="9" id="KW-1185">Reference proteome</keyword>
<dbReference type="GO" id="GO:0005764">
    <property type="term" value="C:lysosome"/>
    <property type="evidence" value="ECO:0007669"/>
    <property type="project" value="TreeGrafter"/>
</dbReference>
<dbReference type="EC" id="3.2.1.51" evidence="2"/>
<dbReference type="InterPro" id="IPR017853">
    <property type="entry name" value="GH"/>
</dbReference>
<evidence type="ECO:0000256" key="6">
    <source>
        <dbReference type="SAM" id="SignalP"/>
    </source>
</evidence>